<sequence length="39" mass="4436">MAILDIHFWPIAVRLAALYIFYLSCNLGISSTRLQGRVL</sequence>
<protein>
    <submittedName>
        <fullName evidence="2">Uncharacterized protein</fullName>
    </submittedName>
</protein>
<keyword evidence="1" id="KW-1133">Transmembrane helix</keyword>
<comment type="caution">
    <text evidence="2">The sequence shown here is derived from an EMBL/GenBank/DDBJ whole genome shotgun (WGS) entry which is preliminary data.</text>
</comment>
<feature type="transmembrane region" description="Helical" evidence="1">
    <location>
        <begin position="6"/>
        <end position="29"/>
    </location>
</feature>
<evidence type="ECO:0000256" key="1">
    <source>
        <dbReference type="SAM" id="Phobius"/>
    </source>
</evidence>
<dbReference type="Proteomes" id="UP000094769">
    <property type="component" value="Unassembled WGS sequence"/>
</dbReference>
<gene>
    <name evidence="2" type="ORF">CODIS_35170</name>
</gene>
<keyword evidence="3" id="KW-1185">Reference proteome</keyword>
<name>A0A7Z0VJ33_9GAMM</name>
<keyword evidence="1" id="KW-0472">Membrane</keyword>
<dbReference type="AlphaFoldDB" id="A0A7Z0VJ33"/>
<accession>A0A7Z0VJ33</accession>
<organism evidence="2 3">
    <name type="scientific">Candidatus Thiodiazotropha endolucinida</name>
    <dbReference type="NCBI Taxonomy" id="1655433"/>
    <lineage>
        <taxon>Bacteria</taxon>
        <taxon>Pseudomonadati</taxon>
        <taxon>Pseudomonadota</taxon>
        <taxon>Gammaproteobacteria</taxon>
        <taxon>Chromatiales</taxon>
        <taxon>Sedimenticolaceae</taxon>
        <taxon>Candidatus Thiodiazotropha</taxon>
    </lineage>
</organism>
<keyword evidence="1" id="KW-0812">Transmembrane</keyword>
<proteinExistence type="predicted"/>
<evidence type="ECO:0000313" key="3">
    <source>
        <dbReference type="Proteomes" id="UP000094769"/>
    </source>
</evidence>
<dbReference type="EMBL" id="MARB01000025">
    <property type="protein sequence ID" value="ODJ86196.1"/>
    <property type="molecule type" value="Genomic_DNA"/>
</dbReference>
<evidence type="ECO:0000313" key="2">
    <source>
        <dbReference type="EMBL" id="ODJ86196.1"/>
    </source>
</evidence>
<reference evidence="2 3" key="1">
    <citation type="submission" date="2016-06" db="EMBL/GenBank/DDBJ databases">
        <title>Genome sequence of endosymbiont of Candidatus Endolucinida thiodiazotropha.</title>
        <authorList>
            <person name="Poehlein A."/>
            <person name="Koenig S."/>
            <person name="Heiden S.E."/>
            <person name="Thuermer A."/>
            <person name="Voget S."/>
            <person name="Daniel R."/>
            <person name="Markert S."/>
            <person name="Gros O."/>
            <person name="Schweder T."/>
        </authorList>
    </citation>
    <scope>NUCLEOTIDE SEQUENCE [LARGE SCALE GENOMIC DNA]</scope>
    <source>
        <strain evidence="2 3">COS</strain>
    </source>
</reference>